<dbReference type="InterPro" id="IPR016084">
    <property type="entry name" value="Haem_Oase-like_multi-hlx"/>
</dbReference>
<feature type="active site" description="Proton donor" evidence="1">
    <location>
        <position position="195"/>
    </location>
</feature>
<evidence type="ECO:0000259" key="3">
    <source>
        <dbReference type="Pfam" id="PF03070"/>
    </source>
</evidence>
<organism evidence="4 6">
    <name type="scientific">Rotaria sordida</name>
    <dbReference type="NCBI Taxonomy" id="392033"/>
    <lineage>
        <taxon>Eukaryota</taxon>
        <taxon>Metazoa</taxon>
        <taxon>Spiralia</taxon>
        <taxon>Gnathifera</taxon>
        <taxon>Rotifera</taxon>
        <taxon>Eurotatoria</taxon>
        <taxon>Bdelloidea</taxon>
        <taxon>Philodinida</taxon>
        <taxon>Philodinidae</taxon>
        <taxon>Rotaria</taxon>
    </lineage>
</organism>
<dbReference type="PANTHER" id="PTHR43198:SF5">
    <property type="entry name" value="BIFUNCTIONAL TENA-E PROTEIN"/>
    <property type="match status" value="1"/>
</dbReference>
<evidence type="ECO:0000256" key="2">
    <source>
        <dbReference type="PIRSR" id="PIRSR003170-2"/>
    </source>
</evidence>
<accession>A0A814Y0K0</accession>
<evidence type="ECO:0000313" key="6">
    <source>
        <dbReference type="Proteomes" id="UP000663864"/>
    </source>
</evidence>
<feature type="binding site" evidence="2">
    <location>
        <position position="79"/>
    </location>
    <ligand>
        <name>substrate</name>
    </ligand>
</feature>
<evidence type="ECO:0000313" key="5">
    <source>
        <dbReference type="EMBL" id="CAF3815066.1"/>
    </source>
</evidence>
<gene>
    <name evidence="5" type="ORF">JBS370_LOCUS16104</name>
    <name evidence="4" type="ORF">ZHD862_LOCUS23958</name>
</gene>
<dbReference type="InterPro" id="IPR004305">
    <property type="entry name" value="Thiaminase-2/PQQC"/>
</dbReference>
<dbReference type="EMBL" id="CAJNOT010001594">
    <property type="protein sequence ID" value="CAF1222863.1"/>
    <property type="molecule type" value="Genomic_DNA"/>
</dbReference>
<dbReference type="Pfam" id="PF03070">
    <property type="entry name" value="TENA_THI-4"/>
    <property type="match status" value="1"/>
</dbReference>
<reference evidence="4" key="1">
    <citation type="submission" date="2021-02" db="EMBL/GenBank/DDBJ databases">
        <authorList>
            <person name="Nowell W R."/>
        </authorList>
    </citation>
    <scope>NUCLEOTIDE SEQUENCE</scope>
</reference>
<dbReference type="Gene3D" id="1.20.910.10">
    <property type="entry name" value="Heme oxygenase-like"/>
    <property type="match status" value="1"/>
</dbReference>
<evidence type="ECO:0000256" key="1">
    <source>
        <dbReference type="PIRSR" id="PIRSR003170-1"/>
    </source>
</evidence>
<name>A0A814Y0K0_9BILA</name>
<dbReference type="InterPro" id="IPR050967">
    <property type="entry name" value="Thiamine_Salvage_TenA"/>
</dbReference>
<dbReference type="SUPFAM" id="SSF48613">
    <property type="entry name" value="Heme oxygenase-like"/>
    <property type="match status" value="1"/>
</dbReference>
<sequence>MPSFSASLSKDNLCEASSEHRFIQLASTGEITQEQFNKWLTQDYLFVNSYIRFGAHVLINAPRQDYKVLIKGLSALEEELTWFENKLKEKNISIKNIKPLSANLNYQHWLDDLMHTKKSYLSLITALYAIELCYYEAWKSVKNHDYQEYINRWGSEGFEQFIEQLRVTVDVASITASNNDKQDACQLWNDVMQLEIDFWNMTIDEKSE</sequence>
<feature type="domain" description="Thiaminase-2/PQQC" evidence="3">
    <location>
        <begin position="17"/>
        <end position="204"/>
    </location>
</feature>
<feature type="binding site" evidence="2">
    <location>
        <position position="43"/>
    </location>
    <ligand>
        <name>substrate</name>
    </ligand>
</feature>
<dbReference type="PANTHER" id="PTHR43198">
    <property type="entry name" value="BIFUNCTIONAL TH2 PROTEIN"/>
    <property type="match status" value="1"/>
</dbReference>
<dbReference type="PIRSF" id="PIRSF003170">
    <property type="entry name" value="Pet18p"/>
    <property type="match status" value="1"/>
</dbReference>
<dbReference type="InterPro" id="IPR026285">
    <property type="entry name" value="TenA_E"/>
</dbReference>
<dbReference type="Proteomes" id="UP000663864">
    <property type="component" value="Unassembled WGS sequence"/>
</dbReference>
<dbReference type="AlphaFoldDB" id="A0A814Y0K0"/>
<comment type="caution">
    <text evidence="4">The sequence shown here is derived from an EMBL/GenBank/DDBJ whole genome shotgun (WGS) entry which is preliminary data.</text>
</comment>
<dbReference type="EMBL" id="CAJOBD010001590">
    <property type="protein sequence ID" value="CAF3815066.1"/>
    <property type="molecule type" value="Genomic_DNA"/>
</dbReference>
<evidence type="ECO:0000313" key="4">
    <source>
        <dbReference type="EMBL" id="CAF1222863.1"/>
    </source>
</evidence>
<proteinExistence type="predicted"/>
<dbReference type="GO" id="GO:0005829">
    <property type="term" value="C:cytosol"/>
    <property type="evidence" value="ECO:0007669"/>
    <property type="project" value="TreeGrafter"/>
</dbReference>
<protein>
    <recommendedName>
        <fullName evidence="3">Thiaminase-2/PQQC domain-containing protein</fullName>
    </recommendedName>
</protein>
<dbReference type="GO" id="GO:0006772">
    <property type="term" value="P:thiamine metabolic process"/>
    <property type="evidence" value="ECO:0007669"/>
    <property type="project" value="UniProtKB-ARBA"/>
</dbReference>
<dbReference type="CDD" id="cd19357">
    <property type="entry name" value="TenA_E_At3g16990-like"/>
    <property type="match status" value="1"/>
</dbReference>
<dbReference type="Proteomes" id="UP000663836">
    <property type="component" value="Unassembled WGS sequence"/>
</dbReference>
<feature type="binding site" evidence="2">
    <location>
        <position position="131"/>
    </location>
    <ligand>
        <name>substrate</name>
    </ligand>
</feature>